<dbReference type="AlphaFoldDB" id="A0AAV4TSC4"/>
<gene>
    <name evidence="1" type="ORF">CEXT_593341</name>
</gene>
<sequence length="169" mass="19520">MIRFYRAYYGVFMINFARNKFVNWFGFNFTELNRPLYALKSNALRTCSISVREVLFAVSSGNLKLRKETENQAEKRKSTLTRTRESFKGSIIDRPRPSERGCLRGQPGGGCSNSCSGMFHVANSKILTYYQMECDILNGPNCCQPKMKCGTPWRVVWCSLFSRHYYTRG</sequence>
<accession>A0AAV4TSC4</accession>
<keyword evidence="2" id="KW-1185">Reference proteome</keyword>
<dbReference type="Proteomes" id="UP001054945">
    <property type="component" value="Unassembled WGS sequence"/>
</dbReference>
<reference evidence="1 2" key="1">
    <citation type="submission" date="2021-06" db="EMBL/GenBank/DDBJ databases">
        <title>Caerostris extrusa draft genome.</title>
        <authorList>
            <person name="Kono N."/>
            <person name="Arakawa K."/>
        </authorList>
    </citation>
    <scope>NUCLEOTIDE SEQUENCE [LARGE SCALE GENOMIC DNA]</scope>
</reference>
<name>A0AAV4TSC4_CAEEX</name>
<proteinExistence type="predicted"/>
<dbReference type="EMBL" id="BPLR01011780">
    <property type="protein sequence ID" value="GIY48979.1"/>
    <property type="molecule type" value="Genomic_DNA"/>
</dbReference>
<evidence type="ECO:0000313" key="1">
    <source>
        <dbReference type="EMBL" id="GIY48979.1"/>
    </source>
</evidence>
<protein>
    <submittedName>
        <fullName evidence="1">Uncharacterized protein</fullName>
    </submittedName>
</protein>
<evidence type="ECO:0000313" key="2">
    <source>
        <dbReference type="Proteomes" id="UP001054945"/>
    </source>
</evidence>
<comment type="caution">
    <text evidence="1">The sequence shown here is derived from an EMBL/GenBank/DDBJ whole genome shotgun (WGS) entry which is preliminary data.</text>
</comment>
<organism evidence="1 2">
    <name type="scientific">Caerostris extrusa</name>
    <name type="common">Bark spider</name>
    <name type="synonym">Caerostris bankana</name>
    <dbReference type="NCBI Taxonomy" id="172846"/>
    <lineage>
        <taxon>Eukaryota</taxon>
        <taxon>Metazoa</taxon>
        <taxon>Ecdysozoa</taxon>
        <taxon>Arthropoda</taxon>
        <taxon>Chelicerata</taxon>
        <taxon>Arachnida</taxon>
        <taxon>Araneae</taxon>
        <taxon>Araneomorphae</taxon>
        <taxon>Entelegynae</taxon>
        <taxon>Araneoidea</taxon>
        <taxon>Araneidae</taxon>
        <taxon>Caerostris</taxon>
    </lineage>
</organism>